<dbReference type="OrthoDB" id="9996331at2759"/>
<organism evidence="2 3">
    <name type="scientific">Araneus ventricosus</name>
    <name type="common">Orbweaver spider</name>
    <name type="synonym">Epeira ventricosa</name>
    <dbReference type="NCBI Taxonomy" id="182803"/>
    <lineage>
        <taxon>Eukaryota</taxon>
        <taxon>Metazoa</taxon>
        <taxon>Ecdysozoa</taxon>
        <taxon>Arthropoda</taxon>
        <taxon>Chelicerata</taxon>
        <taxon>Arachnida</taxon>
        <taxon>Araneae</taxon>
        <taxon>Araneomorphae</taxon>
        <taxon>Entelegynae</taxon>
        <taxon>Araneoidea</taxon>
        <taxon>Araneidae</taxon>
        <taxon>Araneus</taxon>
    </lineage>
</organism>
<dbReference type="AlphaFoldDB" id="A0A4Y2K5A1"/>
<dbReference type="Proteomes" id="UP000499080">
    <property type="component" value="Unassembled WGS sequence"/>
</dbReference>
<dbReference type="InterPro" id="IPR002492">
    <property type="entry name" value="Transposase_Tc1-like"/>
</dbReference>
<dbReference type="InterPro" id="IPR036397">
    <property type="entry name" value="RNaseH_sf"/>
</dbReference>
<feature type="domain" description="Transposase Tc1-like" evidence="1">
    <location>
        <begin position="2"/>
        <end position="38"/>
    </location>
</feature>
<dbReference type="Pfam" id="PF01498">
    <property type="entry name" value="HTH_Tnp_Tc3_2"/>
    <property type="match status" value="1"/>
</dbReference>
<dbReference type="GO" id="GO:0015074">
    <property type="term" value="P:DNA integration"/>
    <property type="evidence" value="ECO:0007669"/>
    <property type="project" value="InterPro"/>
</dbReference>
<dbReference type="GO" id="GO:0006313">
    <property type="term" value="P:DNA transposition"/>
    <property type="evidence" value="ECO:0007669"/>
    <property type="project" value="InterPro"/>
</dbReference>
<dbReference type="GO" id="GO:0003677">
    <property type="term" value="F:DNA binding"/>
    <property type="evidence" value="ECO:0007669"/>
    <property type="project" value="InterPro"/>
</dbReference>
<evidence type="ECO:0000313" key="2">
    <source>
        <dbReference type="EMBL" id="GBM96726.1"/>
    </source>
</evidence>
<dbReference type="Gene3D" id="3.30.420.10">
    <property type="entry name" value="Ribonuclease H-like superfamily/Ribonuclease H"/>
    <property type="match status" value="1"/>
</dbReference>
<name>A0A4Y2K5A1_ARAVE</name>
<evidence type="ECO:0000313" key="3">
    <source>
        <dbReference type="Proteomes" id="UP000499080"/>
    </source>
</evidence>
<sequence>MRRELKGWELNSCRPTRKPVVSAINRKKRLHFAKQHKDWTVVEWGNIMWSDESRFSLFQNNGCSKIRREPHEAMGPSCIVPNVQANGDGIMIWSCFNGPGLGSATLCDNKMKL</sequence>
<proteinExistence type="predicted"/>
<evidence type="ECO:0000259" key="1">
    <source>
        <dbReference type="Pfam" id="PF01498"/>
    </source>
</evidence>
<protein>
    <submittedName>
        <fullName evidence="2">Transposable element Tcb1 transposase</fullName>
    </submittedName>
</protein>
<gene>
    <name evidence="2" type="primary">TCB1_85</name>
    <name evidence="2" type="ORF">AVEN_79653_1</name>
</gene>
<comment type="caution">
    <text evidence="2">The sequence shown here is derived from an EMBL/GenBank/DDBJ whole genome shotgun (WGS) entry which is preliminary data.</text>
</comment>
<keyword evidence="3" id="KW-1185">Reference proteome</keyword>
<reference evidence="2 3" key="1">
    <citation type="journal article" date="2019" name="Sci. Rep.">
        <title>Orb-weaving spider Araneus ventricosus genome elucidates the spidroin gene catalogue.</title>
        <authorList>
            <person name="Kono N."/>
            <person name="Nakamura H."/>
            <person name="Ohtoshi R."/>
            <person name="Moran D.A.P."/>
            <person name="Shinohara A."/>
            <person name="Yoshida Y."/>
            <person name="Fujiwara M."/>
            <person name="Mori M."/>
            <person name="Tomita M."/>
            <person name="Arakawa K."/>
        </authorList>
    </citation>
    <scope>NUCLEOTIDE SEQUENCE [LARGE SCALE GENOMIC DNA]</scope>
</reference>
<dbReference type="EMBL" id="BGPR01004170">
    <property type="protein sequence ID" value="GBM96726.1"/>
    <property type="molecule type" value="Genomic_DNA"/>
</dbReference>
<accession>A0A4Y2K5A1</accession>